<sequence length="399" mass="41965">MSGSGMVVESADRLPIMPTAFDVLALTSHVRIELDDSLSAADQAAITAHWADVAHDADGEPTRVLTAGVRADSDPVDGSLQVSANSPEALAQRITSQVTLEAIRGLRGEALMLHAAAVALDDGRVVGFVGPSGRGKTTVARELGRVFGYVTDETLALRADGSVLPYPKPLSIVTPSGVKATEPASAFALKGLPPAELELAAIVLLDRRPEVAEPYFEAVSMLDALPELVAQSSFLFELDRPLGTLIETIRSTGGVRRVVYSEAASIPTLIDDLLASRDETAPVVMDVASLTQRGCDCSGKVLDEDEGPAAEDRPDAYWRGTFVDAMIFDDALVVLASGRLMVLAGVGPALWLAADGLDQAELKAAVRRDLPAPPAEVDVDEVISEALGDLLDAKLLVRS</sequence>
<protein>
    <recommendedName>
        <fullName evidence="3">AAA+ ATPase domain-containing protein</fullName>
    </recommendedName>
</protein>
<dbReference type="Gene3D" id="3.40.50.300">
    <property type="entry name" value="P-loop containing nucleotide triphosphate hydrolases"/>
    <property type="match status" value="1"/>
</dbReference>
<organism evidence="1 2">
    <name type="scientific">Agromyces marinus</name>
    <dbReference type="NCBI Taxonomy" id="1389020"/>
    <lineage>
        <taxon>Bacteria</taxon>
        <taxon>Bacillati</taxon>
        <taxon>Actinomycetota</taxon>
        <taxon>Actinomycetes</taxon>
        <taxon>Micrococcales</taxon>
        <taxon>Microbacteriaceae</taxon>
        <taxon>Agromyces</taxon>
    </lineage>
</organism>
<dbReference type="SUPFAM" id="SSF53795">
    <property type="entry name" value="PEP carboxykinase-like"/>
    <property type="match status" value="1"/>
</dbReference>
<name>A0ABM8H2F2_9MICO</name>
<evidence type="ECO:0000313" key="2">
    <source>
        <dbReference type="Proteomes" id="UP001321477"/>
    </source>
</evidence>
<evidence type="ECO:0008006" key="3">
    <source>
        <dbReference type="Google" id="ProtNLM"/>
    </source>
</evidence>
<dbReference type="EMBL" id="AP027734">
    <property type="protein sequence ID" value="BDZ54903.1"/>
    <property type="molecule type" value="Genomic_DNA"/>
</dbReference>
<gene>
    <name evidence="1" type="ORF">GCM10025870_19760</name>
</gene>
<keyword evidence="2" id="KW-1185">Reference proteome</keyword>
<proteinExistence type="predicted"/>
<dbReference type="InterPro" id="IPR027417">
    <property type="entry name" value="P-loop_NTPase"/>
</dbReference>
<reference evidence="2" key="1">
    <citation type="journal article" date="2019" name="Int. J. Syst. Evol. Microbiol.">
        <title>The Global Catalogue of Microorganisms (GCM) 10K type strain sequencing project: providing services to taxonomists for standard genome sequencing and annotation.</title>
        <authorList>
            <consortium name="The Broad Institute Genomics Platform"/>
            <consortium name="The Broad Institute Genome Sequencing Center for Infectious Disease"/>
            <person name="Wu L."/>
            <person name="Ma J."/>
        </authorList>
    </citation>
    <scope>NUCLEOTIDE SEQUENCE [LARGE SCALE GENOMIC DNA]</scope>
    <source>
        <strain evidence="2">NBRC 109019</strain>
    </source>
</reference>
<dbReference type="Proteomes" id="UP001321477">
    <property type="component" value="Chromosome"/>
</dbReference>
<accession>A0ABM8H2F2</accession>
<evidence type="ECO:0000313" key="1">
    <source>
        <dbReference type="EMBL" id="BDZ54903.1"/>
    </source>
</evidence>